<dbReference type="RefSeq" id="WP_058863468.1">
    <property type="nucleotide sequence ID" value="NZ_LPXO01000012.1"/>
</dbReference>
<dbReference type="EMBL" id="LPXO01000012">
    <property type="protein sequence ID" value="KUF09633.1"/>
    <property type="molecule type" value="Genomic_DNA"/>
</dbReference>
<keyword evidence="2" id="KW-1133">Transmembrane helix</keyword>
<evidence type="ECO:0000313" key="3">
    <source>
        <dbReference type="EMBL" id="KUF09633.1"/>
    </source>
</evidence>
<dbReference type="Proteomes" id="UP000054396">
    <property type="component" value="Unassembled WGS sequence"/>
</dbReference>
<keyword evidence="2" id="KW-0812">Transmembrane</keyword>
<dbReference type="Pfam" id="PF04186">
    <property type="entry name" value="FxsA"/>
    <property type="match status" value="1"/>
</dbReference>
<dbReference type="InterPro" id="IPR007313">
    <property type="entry name" value="FxsA"/>
</dbReference>
<gene>
    <name evidence="3" type="ORF">AVJ23_17000</name>
</gene>
<dbReference type="OrthoDB" id="9792788at2"/>
<keyword evidence="2" id="KW-0472">Membrane</keyword>
<dbReference type="STRING" id="1685382.AVJ23_17000"/>
<comment type="caution">
    <text evidence="3">The sequence shown here is derived from an EMBL/GenBank/DDBJ whole genome shotgun (WGS) entry which is preliminary data.</text>
</comment>
<dbReference type="PANTHER" id="PTHR35335:SF1">
    <property type="entry name" value="UPF0716 PROTEIN FXSA"/>
    <property type="match status" value="1"/>
</dbReference>
<protein>
    <submittedName>
        <fullName evidence="3">Exlusion protein FxsA</fullName>
    </submittedName>
</protein>
<evidence type="ECO:0000256" key="2">
    <source>
        <dbReference type="SAM" id="Phobius"/>
    </source>
</evidence>
<evidence type="ECO:0000256" key="1">
    <source>
        <dbReference type="SAM" id="MobiDB-lite"/>
    </source>
</evidence>
<evidence type="ECO:0000313" key="4">
    <source>
        <dbReference type="Proteomes" id="UP000054396"/>
    </source>
</evidence>
<dbReference type="NCBIfam" id="NF008528">
    <property type="entry name" value="PRK11463.1-2"/>
    <property type="match status" value="1"/>
</dbReference>
<sequence length="172" mass="18802">MWLLAAFILVPLIEIGLFIQVGGWLGLWPTLAIVVLTAIIGTWLVRAQGRMALDDLRNSFERMSNPGEPLAHGAMILFSGALLLTPGFFTDAVGFALLAPPVRRAVMVWVRKRVKVQEFRMGPQQPGPGQDPRRTPPGRPQRPGQGDVIDGEFTEVPPGKSPNHPGSGWTKH</sequence>
<feature type="transmembrane region" description="Helical" evidence="2">
    <location>
        <begin position="28"/>
        <end position="49"/>
    </location>
</feature>
<proteinExistence type="predicted"/>
<organism evidence="3 4">
    <name type="scientific">Pseudoponticoccus marisrubri</name>
    <dbReference type="NCBI Taxonomy" id="1685382"/>
    <lineage>
        <taxon>Bacteria</taxon>
        <taxon>Pseudomonadati</taxon>
        <taxon>Pseudomonadota</taxon>
        <taxon>Alphaproteobacteria</taxon>
        <taxon>Rhodobacterales</taxon>
        <taxon>Roseobacteraceae</taxon>
        <taxon>Pseudoponticoccus</taxon>
    </lineage>
</organism>
<feature type="compositionally biased region" description="Low complexity" evidence="1">
    <location>
        <begin position="120"/>
        <end position="130"/>
    </location>
</feature>
<dbReference type="AlphaFoldDB" id="A0A0W7WGB3"/>
<dbReference type="PANTHER" id="PTHR35335">
    <property type="entry name" value="UPF0716 PROTEIN FXSA"/>
    <property type="match status" value="1"/>
</dbReference>
<keyword evidence="4" id="KW-1185">Reference proteome</keyword>
<name>A0A0W7WGB3_9RHOB</name>
<accession>A0A0W7WGB3</accession>
<feature type="region of interest" description="Disordered" evidence="1">
    <location>
        <begin position="119"/>
        <end position="172"/>
    </location>
</feature>
<reference evidence="3 4" key="1">
    <citation type="submission" date="2015-12" db="EMBL/GenBank/DDBJ databases">
        <authorList>
            <person name="Shamseldin A."/>
            <person name="Moawad H."/>
            <person name="Abd El-Rahim W.M."/>
            <person name="Sadowsky M.J."/>
        </authorList>
    </citation>
    <scope>NUCLEOTIDE SEQUENCE [LARGE SCALE GENOMIC DNA]</scope>
    <source>
        <strain evidence="3 4">SJ5A-1</strain>
    </source>
</reference>
<dbReference type="GO" id="GO:0016020">
    <property type="term" value="C:membrane"/>
    <property type="evidence" value="ECO:0007669"/>
    <property type="project" value="InterPro"/>
</dbReference>
<feature type="transmembrane region" description="Helical" evidence="2">
    <location>
        <begin position="70"/>
        <end position="89"/>
    </location>
</feature>